<sequence length="181" mass="19582">MGAALAILCRDAPAQQYQIDPGHTSPNFEADHMGLSITRGKFTKTTGSVTLDRAAQTGHADIVIDATSLDFGNAILNARAREADMFDTGQFPTIAYHGKAIEFAGGQPVAVDGELTLLGVTRPVRLTLSHFKCIDHPRLKREVCGAEASARINRLHFGLRYPPYAPEVKLAIQIEAIKSND</sequence>
<accession>A0A845GAP6</accession>
<proteinExistence type="predicted"/>
<dbReference type="InterPro" id="IPR007372">
    <property type="entry name" value="Lipid/polyisoprenoid-bd_YceI"/>
</dbReference>
<evidence type="ECO:0000313" key="2">
    <source>
        <dbReference type="EMBL" id="MYM90522.1"/>
    </source>
</evidence>
<protein>
    <submittedName>
        <fullName evidence="2">Polyisoprenoid-binding protein</fullName>
    </submittedName>
</protein>
<evidence type="ECO:0000313" key="3">
    <source>
        <dbReference type="Proteomes" id="UP000470302"/>
    </source>
</evidence>
<dbReference type="Gene3D" id="2.40.128.110">
    <property type="entry name" value="Lipid/polyisoprenoid-binding, YceI-like"/>
    <property type="match status" value="1"/>
</dbReference>
<dbReference type="EMBL" id="WWCW01000125">
    <property type="protein sequence ID" value="MYM90522.1"/>
    <property type="molecule type" value="Genomic_DNA"/>
</dbReference>
<dbReference type="Pfam" id="PF04264">
    <property type="entry name" value="YceI"/>
    <property type="match status" value="1"/>
</dbReference>
<evidence type="ECO:0000259" key="1">
    <source>
        <dbReference type="SMART" id="SM00867"/>
    </source>
</evidence>
<dbReference type="InterPro" id="IPR036761">
    <property type="entry name" value="TTHA0802/YceI-like_sf"/>
</dbReference>
<organism evidence="2 3">
    <name type="scientific">Duganella vulcania</name>
    <dbReference type="NCBI Taxonomy" id="2692166"/>
    <lineage>
        <taxon>Bacteria</taxon>
        <taxon>Pseudomonadati</taxon>
        <taxon>Pseudomonadota</taxon>
        <taxon>Betaproteobacteria</taxon>
        <taxon>Burkholderiales</taxon>
        <taxon>Oxalobacteraceae</taxon>
        <taxon>Telluria group</taxon>
        <taxon>Duganella</taxon>
    </lineage>
</organism>
<dbReference type="SMART" id="SM00867">
    <property type="entry name" value="YceI"/>
    <property type="match status" value="1"/>
</dbReference>
<dbReference type="AlphaFoldDB" id="A0A845GAP6"/>
<name>A0A845GAP6_9BURK</name>
<dbReference type="SUPFAM" id="SSF101874">
    <property type="entry name" value="YceI-like"/>
    <property type="match status" value="1"/>
</dbReference>
<dbReference type="Proteomes" id="UP000470302">
    <property type="component" value="Unassembled WGS sequence"/>
</dbReference>
<dbReference type="PANTHER" id="PTHR34406">
    <property type="entry name" value="PROTEIN YCEI"/>
    <property type="match status" value="1"/>
</dbReference>
<reference evidence="2 3" key="1">
    <citation type="submission" date="2020-01" db="EMBL/GenBank/DDBJ databases">
        <title>Novel species isolated from a subtropical stream in China.</title>
        <authorList>
            <person name="Lu H."/>
        </authorList>
    </citation>
    <scope>NUCLEOTIDE SEQUENCE [LARGE SCALE GENOMIC DNA]</scope>
    <source>
        <strain evidence="2 3">FT82W</strain>
    </source>
</reference>
<gene>
    <name evidence="2" type="ORF">GTP91_25535</name>
</gene>
<feature type="domain" description="Lipid/polyisoprenoid-binding YceI-like" evidence="1">
    <location>
        <begin position="16"/>
        <end position="177"/>
    </location>
</feature>
<comment type="caution">
    <text evidence="2">The sequence shown here is derived from an EMBL/GenBank/DDBJ whole genome shotgun (WGS) entry which is preliminary data.</text>
</comment>
<dbReference type="PANTHER" id="PTHR34406:SF2">
    <property type="entry name" value="PERIPLASMIC PROTEIN"/>
    <property type="match status" value="1"/>
</dbReference>